<dbReference type="SUPFAM" id="SSF81324">
    <property type="entry name" value="Voltage-gated potassium channels"/>
    <property type="match status" value="1"/>
</dbReference>
<evidence type="ECO:0000256" key="6">
    <source>
        <dbReference type="ARBA" id="ARBA00023136"/>
    </source>
</evidence>
<dbReference type="PANTHER" id="PTHR45638">
    <property type="entry name" value="CYCLIC NUCLEOTIDE-GATED CATION CHANNEL SUBUNIT A"/>
    <property type="match status" value="1"/>
</dbReference>
<dbReference type="PANTHER" id="PTHR45638:SF14">
    <property type="entry name" value="CYCLIC NUCLEOTIDE-BINDING DOMAIN-CONTAINING PROTEIN"/>
    <property type="match status" value="1"/>
</dbReference>
<dbReference type="Pfam" id="PF00520">
    <property type="entry name" value="Ion_trans"/>
    <property type="match status" value="1"/>
</dbReference>
<protein>
    <recommendedName>
        <fullName evidence="9">Cyclic nucleotide-binding domain-containing protein</fullName>
    </recommendedName>
</protein>
<dbReference type="InterPro" id="IPR014710">
    <property type="entry name" value="RmlC-like_jellyroll"/>
</dbReference>
<dbReference type="Gene3D" id="1.10.287.630">
    <property type="entry name" value="Helix hairpin bin"/>
    <property type="match status" value="1"/>
</dbReference>
<keyword evidence="6 8" id="KW-0472">Membrane</keyword>
<keyword evidence="7" id="KW-1071">Ligand-gated ion channel</keyword>
<dbReference type="InterPro" id="IPR000595">
    <property type="entry name" value="cNMP-bd_dom"/>
</dbReference>
<feature type="transmembrane region" description="Helical" evidence="8">
    <location>
        <begin position="178"/>
        <end position="199"/>
    </location>
</feature>
<evidence type="ECO:0000313" key="10">
    <source>
        <dbReference type="EMBL" id="CAD6192848.1"/>
    </source>
</evidence>
<evidence type="ECO:0000256" key="7">
    <source>
        <dbReference type="ARBA" id="ARBA00023286"/>
    </source>
</evidence>
<sequence length="613" mass="71188">MRGSTQRRDVCTDQTPYDFENEYDTWRLKKPRLKYDVSVDPRGHVFWIWSATVSAACFYNMILFSLFVFDDVRDSFAHTWMYVNLVADAVFLCDLAIQSHLAFYEQGVLVTDSVETRQNYLHSSNFFVDLISILPLDLLGAVNANPRIFRCNRFLKVYRINQLIDLSFARMQQVSISLSRVVVVCFLLFHWNACVFFIISVNSDASRWRGFNATFDDDVMLPWPYIKEKITDVYLMACSNKEGCQNEAFYFDEEREAHLLELHHHWFSRNRTKHIPFSNFVKEYTVSMYWSAMTMTTLGEQPSPDTSIQNLFEVLNTIVGLLLFAGIMGSVGDLVANANKVKAGWQTLMDVLKQFMAYRDLNSELQGRVLKYCAYEMAEETILTEAEVRELLPTKLYTQLNASLIDKSLLKSPIFRVSERSFVREISEHLVPRYFSPGEVIVESGQLNTEMLVVVSGSVATCVAQEFVDYGEGAIIGDVNMVWFADHLHENRRQSPVISTSFSQVQVLHRDDFVRILEDHGSFKQRIYRVAHQLQRQHQELPSDVILPIEVEPLEKSLKNVQNFVLKFEVELRKMETRFWKSSAKMKKRLFDLELEVCERLEQARNEIIRCGS</sequence>
<accession>A0A8S1HEZ7</accession>
<dbReference type="SMART" id="SM00100">
    <property type="entry name" value="cNMP"/>
    <property type="match status" value="1"/>
</dbReference>
<dbReference type="PROSITE" id="PS50042">
    <property type="entry name" value="CNMP_BINDING_3"/>
    <property type="match status" value="1"/>
</dbReference>
<keyword evidence="7" id="KW-0407">Ion channel</keyword>
<dbReference type="GO" id="GO:0030553">
    <property type="term" value="F:cGMP binding"/>
    <property type="evidence" value="ECO:0007669"/>
    <property type="project" value="TreeGrafter"/>
</dbReference>
<comment type="caution">
    <text evidence="10">The sequence shown here is derived from an EMBL/GenBank/DDBJ whole genome shotgun (WGS) entry which is preliminary data.</text>
</comment>
<keyword evidence="3 8" id="KW-0812">Transmembrane</keyword>
<proteinExistence type="predicted"/>
<organism evidence="10 11">
    <name type="scientific">Caenorhabditis auriculariae</name>
    <dbReference type="NCBI Taxonomy" id="2777116"/>
    <lineage>
        <taxon>Eukaryota</taxon>
        <taxon>Metazoa</taxon>
        <taxon>Ecdysozoa</taxon>
        <taxon>Nematoda</taxon>
        <taxon>Chromadorea</taxon>
        <taxon>Rhabditida</taxon>
        <taxon>Rhabditina</taxon>
        <taxon>Rhabditomorpha</taxon>
        <taxon>Rhabditoidea</taxon>
        <taxon>Rhabditidae</taxon>
        <taxon>Peloderinae</taxon>
        <taxon>Caenorhabditis</taxon>
    </lineage>
</organism>
<feature type="transmembrane region" description="Helical" evidence="8">
    <location>
        <begin position="46"/>
        <end position="69"/>
    </location>
</feature>
<name>A0A8S1HEZ7_9PELO</name>
<evidence type="ECO:0000256" key="8">
    <source>
        <dbReference type="SAM" id="Phobius"/>
    </source>
</evidence>
<dbReference type="Proteomes" id="UP000835052">
    <property type="component" value="Unassembled WGS sequence"/>
</dbReference>
<evidence type="ECO:0000256" key="1">
    <source>
        <dbReference type="ARBA" id="ARBA00004141"/>
    </source>
</evidence>
<gene>
    <name evidence="10" type="ORF">CAUJ_LOCUS8767</name>
</gene>
<dbReference type="Gene3D" id="1.10.287.70">
    <property type="match status" value="1"/>
</dbReference>
<dbReference type="GO" id="GO:0017071">
    <property type="term" value="C:intracellular cyclic nucleotide activated cation channel complex"/>
    <property type="evidence" value="ECO:0007669"/>
    <property type="project" value="TreeGrafter"/>
</dbReference>
<keyword evidence="4 8" id="KW-1133">Transmembrane helix</keyword>
<dbReference type="Gene3D" id="2.60.120.10">
    <property type="entry name" value="Jelly Rolls"/>
    <property type="match status" value="1"/>
</dbReference>
<evidence type="ECO:0000313" key="11">
    <source>
        <dbReference type="Proteomes" id="UP000835052"/>
    </source>
</evidence>
<dbReference type="EMBL" id="CAJGYM010000030">
    <property type="protein sequence ID" value="CAD6192848.1"/>
    <property type="molecule type" value="Genomic_DNA"/>
</dbReference>
<evidence type="ECO:0000256" key="3">
    <source>
        <dbReference type="ARBA" id="ARBA00022692"/>
    </source>
</evidence>
<reference evidence="10" key="1">
    <citation type="submission" date="2020-10" db="EMBL/GenBank/DDBJ databases">
        <authorList>
            <person name="Kikuchi T."/>
        </authorList>
    </citation>
    <scope>NUCLEOTIDE SEQUENCE</scope>
    <source>
        <strain evidence="10">NKZ352</strain>
    </source>
</reference>
<dbReference type="GO" id="GO:0044877">
    <property type="term" value="F:protein-containing complex binding"/>
    <property type="evidence" value="ECO:0007669"/>
    <property type="project" value="TreeGrafter"/>
</dbReference>
<evidence type="ECO:0000256" key="5">
    <source>
        <dbReference type="ARBA" id="ARBA00023065"/>
    </source>
</evidence>
<dbReference type="InterPro" id="IPR005821">
    <property type="entry name" value="Ion_trans_dom"/>
</dbReference>
<dbReference type="OrthoDB" id="421226at2759"/>
<feature type="domain" description="Cyclic nucleotide-binding" evidence="9">
    <location>
        <begin position="414"/>
        <end position="528"/>
    </location>
</feature>
<dbReference type="CDD" id="cd00038">
    <property type="entry name" value="CAP_ED"/>
    <property type="match status" value="1"/>
</dbReference>
<comment type="subcellular location">
    <subcellularLocation>
        <location evidence="1">Membrane</location>
        <topology evidence="1">Multi-pass membrane protein</topology>
    </subcellularLocation>
</comment>
<dbReference type="InterPro" id="IPR050866">
    <property type="entry name" value="CNG_cation_channel"/>
</dbReference>
<dbReference type="GO" id="GO:0005223">
    <property type="term" value="F:intracellularly cGMP-activated cation channel activity"/>
    <property type="evidence" value="ECO:0007669"/>
    <property type="project" value="TreeGrafter"/>
</dbReference>
<feature type="transmembrane region" description="Helical" evidence="8">
    <location>
        <begin position="124"/>
        <end position="144"/>
    </location>
</feature>
<dbReference type="AlphaFoldDB" id="A0A8S1HEZ7"/>
<dbReference type="SUPFAM" id="SSF51206">
    <property type="entry name" value="cAMP-binding domain-like"/>
    <property type="match status" value="1"/>
</dbReference>
<keyword evidence="2" id="KW-0813">Transport</keyword>
<evidence type="ECO:0000256" key="4">
    <source>
        <dbReference type="ARBA" id="ARBA00022989"/>
    </source>
</evidence>
<dbReference type="GO" id="GO:0005886">
    <property type="term" value="C:plasma membrane"/>
    <property type="evidence" value="ECO:0007669"/>
    <property type="project" value="TreeGrafter"/>
</dbReference>
<keyword evidence="5" id="KW-0406">Ion transport</keyword>
<feature type="transmembrane region" description="Helical" evidence="8">
    <location>
        <begin position="81"/>
        <end position="104"/>
    </location>
</feature>
<keyword evidence="11" id="KW-1185">Reference proteome</keyword>
<evidence type="ECO:0000256" key="2">
    <source>
        <dbReference type="ARBA" id="ARBA00022448"/>
    </source>
</evidence>
<evidence type="ECO:0000259" key="9">
    <source>
        <dbReference type="PROSITE" id="PS50042"/>
    </source>
</evidence>
<dbReference type="InterPro" id="IPR018490">
    <property type="entry name" value="cNMP-bd_dom_sf"/>
</dbReference>
<dbReference type="GO" id="GO:0005222">
    <property type="term" value="F:intracellularly cAMP-activated cation channel activity"/>
    <property type="evidence" value="ECO:0007669"/>
    <property type="project" value="TreeGrafter"/>
</dbReference>